<dbReference type="Proteomes" id="UP000762676">
    <property type="component" value="Unassembled WGS sequence"/>
</dbReference>
<keyword evidence="2" id="KW-1185">Reference proteome</keyword>
<dbReference type="AlphaFoldDB" id="A0AAV4JIZ9"/>
<dbReference type="EMBL" id="BMAT01003225">
    <property type="protein sequence ID" value="GFS22074.1"/>
    <property type="molecule type" value="Genomic_DNA"/>
</dbReference>
<evidence type="ECO:0000313" key="1">
    <source>
        <dbReference type="EMBL" id="GFS22074.1"/>
    </source>
</evidence>
<accession>A0AAV4JIZ9</accession>
<reference evidence="1 2" key="1">
    <citation type="journal article" date="2021" name="Elife">
        <title>Chloroplast acquisition without the gene transfer in kleptoplastic sea slugs, Plakobranchus ocellatus.</title>
        <authorList>
            <person name="Maeda T."/>
            <person name="Takahashi S."/>
            <person name="Yoshida T."/>
            <person name="Shimamura S."/>
            <person name="Takaki Y."/>
            <person name="Nagai Y."/>
            <person name="Toyoda A."/>
            <person name="Suzuki Y."/>
            <person name="Arimoto A."/>
            <person name="Ishii H."/>
            <person name="Satoh N."/>
            <person name="Nishiyama T."/>
            <person name="Hasebe M."/>
            <person name="Maruyama T."/>
            <person name="Minagawa J."/>
            <person name="Obokata J."/>
            <person name="Shigenobu S."/>
        </authorList>
    </citation>
    <scope>NUCLEOTIDE SEQUENCE [LARGE SCALE GENOMIC DNA]</scope>
</reference>
<proteinExistence type="predicted"/>
<organism evidence="1 2">
    <name type="scientific">Elysia marginata</name>
    <dbReference type="NCBI Taxonomy" id="1093978"/>
    <lineage>
        <taxon>Eukaryota</taxon>
        <taxon>Metazoa</taxon>
        <taxon>Spiralia</taxon>
        <taxon>Lophotrochozoa</taxon>
        <taxon>Mollusca</taxon>
        <taxon>Gastropoda</taxon>
        <taxon>Heterobranchia</taxon>
        <taxon>Euthyneura</taxon>
        <taxon>Panpulmonata</taxon>
        <taxon>Sacoglossa</taxon>
        <taxon>Placobranchoidea</taxon>
        <taxon>Plakobranchidae</taxon>
        <taxon>Elysia</taxon>
    </lineage>
</organism>
<name>A0AAV4JIZ9_9GAST</name>
<gene>
    <name evidence="1" type="ORF">ElyMa_001608400</name>
</gene>
<protein>
    <submittedName>
        <fullName evidence="1">Uncharacterized protein</fullName>
    </submittedName>
</protein>
<evidence type="ECO:0000313" key="2">
    <source>
        <dbReference type="Proteomes" id="UP000762676"/>
    </source>
</evidence>
<sequence length="101" mass="10960">MPEICLRAGYIALPCLQRRHFPTGMSGSGPGGGEGGEAQDICPGNKKRTHPCPCCLRKCSRVDLQNSAGDSWYKGVNKKTVFSASGAIRNENKQIHKDTNR</sequence>
<comment type="caution">
    <text evidence="1">The sequence shown here is derived from an EMBL/GenBank/DDBJ whole genome shotgun (WGS) entry which is preliminary data.</text>
</comment>